<dbReference type="Proteomes" id="UP001165648">
    <property type="component" value="Unassembled WGS sequence"/>
</dbReference>
<evidence type="ECO:0000256" key="1">
    <source>
        <dbReference type="SAM" id="Phobius"/>
    </source>
</evidence>
<keyword evidence="1" id="KW-0812">Transmembrane</keyword>
<reference evidence="2 3" key="1">
    <citation type="submission" date="2022-07" db="EMBL/GenBank/DDBJ databases">
        <title>Bombella genomes.</title>
        <authorList>
            <person name="Harer L."/>
            <person name="Styblova S."/>
            <person name="Ehrmann M."/>
        </authorList>
    </citation>
    <scope>NUCLEOTIDE SEQUENCE [LARGE SCALE GENOMIC DNA]</scope>
    <source>
        <strain evidence="2 3">TMW 2.2558</strain>
    </source>
</reference>
<organism evidence="2 3">
    <name type="scientific">Bombella saccharophila</name>
    <dbReference type="NCBI Taxonomy" id="2967338"/>
    <lineage>
        <taxon>Bacteria</taxon>
        <taxon>Pseudomonadati</taxon>
        <taxon>Pseudomonadota</taxon>
        <taxon>Alphaproteobacteria</taxon>
        <taxon>Acetobacterales</taxon>
        <taxon>Acetobacteraceae</taxon>
        <taxon>Bombella</taxon>
    </lineage>
</organism>
<feature type="transmembrane region" description="Helical" evidence="1">
    <location>
        <begin position="21"/>
        <end position="39"/>
    </location>
</feature>
<feature type="transmembrane region" description="Helical" evidence="1">
    <location>
        <begin position="69"/>
        <end position="87"/>
    </location>
</feature>
<dbReference type="RefSeq" id="WP_266106718.1">
    <property type="nucleotide sequence ID" value="NZ_JANIDW010000002.1"/>
</dbReference>
<feature type="transmembrane region" description="Helical" evidence="1">
    <location>
        <begin position="93"/>
        <end position="111"/>
    </location>
</feature>
<feature type="transmembrane region" description="Helical" evidence="1">
    <location>
        <begin position="45"/>
        <end position="62"/>
    </location>
</feature>
<protein>
    <submittedName>
        <fullName evidence="2">Uncharacterized protein</fullName>
    </submittedName>
</protein>
<comment type="caution">
    <text evidence="2">The sequence shown here is derived from an EMBL/GenBank/DDBJ whole genome shotgun (WGS) entry which is preliminary data.</text>
</comment>
<feature type="transmembrane region" description="Helical" evidence="1">
    <location>
        <begin position="168"/>
        <end position="187"/>
    </location>
</feature>
<keyword evidence="3" id="KW-1185">Reference proteome</keyword>
<accession>A0ABT3W6F5</accession>
<evidence type="ECO:0000313" key="3">
    <source>
        <dbReference type="Proteomes" id="UP001165648"/>
    </source>
</evidence>
<proteinExistence type="predicted"/>
<dbReference type="EMBL" id="JANIDW010000002">
    <property type="protein sequence ID" value="MCX5614650.1"/>
    <property type="molecule type" value="Genomic_DNA"/>
</dbReference>
<evidence type="ECO:0000313" key="2">
    <source>
        <dbReference type="EMBL" id="MCX5614650.1"/>
    </source>
</evidence>
<keyword evidence="1" id="KW-0472">Membrane</keyword>
<name>A0ABT3W6F5_9PROT</name>
<gene>
    <name evidence="2" type="ORF">NQF64_05250</name>
</gene>
<sequence length="222" mass="24946">MKGKSCDLLTPGVAGSKSRRAWLWRIVIFASGVGVVNLTIGGPQWQAVCVGLGMMMQLVMLLPYRVCWGYGLLLFIGVAGGLWPGFVRLGDQLLLYALALLGPFMMFVRSLRRGQTAFITQLAEAVHGPLRQDIRRYTIILTWVWSGFFMIALGAPVILWLYAPQQGWWHIPIRGGTLGVALLLFCGEMPLRRVIIRHYQHATLKQNIMASRVVFMRKNSLF</sequence>
<feature type="transmembrane region" description="Helical" evidence="1">
    <location>
        <begin position="140"/>
        <end position="162"/>
    </location>
</feature>
<keyword evidence="1" id="KW-1133">Transmembrane helix</keyword>